<evidence type="ECO:0000259" key="10">
    <source>
        <dbReference type="Pfam" id="PF02355"/>
    </source>
</evidence>
<evidence type="ECO:0000256" key="8">
    <source>
        <dbReference type="ARBA" id="ARBA00023136"/>
    </source>
</evidence>
<dbReference type="NCBIfam" id="TIGR01129">
    <property type="entry name" value="secD"/>
    <property type="match status" value="1"/>
</dbReference>
<keyword evidence="13" id="KW-1185">Reference proteome</keyword>
<dbReference type="InterPro" id="IPR048631">
    <property type="entry name" value="SecD_1st"/>
</dbReference>
<feature type="domain" description="Protein translocase subunit SecDF P1" evidence="11">
    <location>
        <begin position="62"/>
        <end position="121"/>
    </location>
</feature>
<name>A0ABY5FKC6_9BACL</name>
<dbReference type="NCBIfam" id="TIGR00916">
    <property type="entry name" value="2A0604s01"/>
    <property type="match status" value="1"/>
</dbReference>
<comment type="subunit">
    <text evidence="9">Forms a complex with SecF. Part of the essential Sec protein translocation apparatus which comprises SecA, SecYEG and auxiliary proteins SecDF. Other proteins may also be involved.</text>
</comment>
<keyword evidence="3 9" id="KW-1003">Cell membrane</keyword>
<dbReference type="InterPro" id="IPR048634">
    <property type="entry name" value="SecD_SecF_C"/>
</dbReference>
<dbReference type="InterPro" id="IPR022813">
    <property type="entry name" value="SecD/SecF_arch_bac"/>
</dbReference>
<evidence type="ECO:0000256" key="5">
    <source>
        <dbReference type="ARBA" id="ARBA00022927"/>
    </source>
</evidence>
<sequence length="434" mass="47279">MYKKGNIAIFAVIMIATILLAALTTPWVVKNTNLGLDLKGGFEVLYEVQPLEDGDVIDQSAMNATVRAINNRVNVLGVSEPDIRIEDENRIRVQLAGVENQNDAREVLSSTAQLTFRDIDDNVLLDGKDLAPRGAALGFDPNNGSPVVELTLQSAEKFGEVTSQVAQRQAPENRLVIWLDFEEGDSYEQEIQKENSKIVSDATVSGPIVSDKAIISGGDITADSAKQLADILNAGALPVKLEEIYSTSVSAQFGQDALDKTVFASLIGIAAIFLFMLFFYRLPGLVSIITLILYINLIMLFFNGINAVLTLPGIAALVLGVGMAVDANIITAERIKDELRSGKSVLSAFRAGNRRSLSTIIDANLTTLISAAVLFYFGTSSVRGFAIMLMISIAMTFISNVFISRYLMHLLVSSRLFDKRKGWFGVKESEIREL</sequence>
<dbReference type="Proteomes" id="UP001060325">
    <property type="component" value="Chromosome"/>
</dbReference>
<keyword evidence="6 9" id="KW-1133">Transmembrane helix</keyword>
<dbReference type="EMBL" id="CP101462">
    <property type="protein sequence ID" value="UTT42012.1"/>
    <property type="molecule type" value="Genomic_DNA"/>
</dbReference>
<evidence type="ECO:0000256" key="9">
    <source>
        <dbReference type="HAMAP-Rule" id="MF_01463"/>
    </source>
</evidence>
<dbReference type="Pfam" id="PF21760">
    <property type="entry name" value="SecD_1st"/>
    <property type="match status" value="1"/>
</dbReference>
<gene>
    <name evidence="9 12" type="primary">secD</name>
    <name evidence="12" type="ORF">NMQ00_10620</name>
</gene>
<evidence type="ECO:0000313" key="12">
    <source>
        <dbReference type="EMBL" id="UTT42012.1"/>
    </source>
</evidence>
<dbReference type="PANTHER" id="PTHR30081:SF1">
    <property type="entry name" value="PROTEIN TRANSLOCASE SUBUNIT SECD"/>
    <property type="match status" value="1"/>
</dbReference>
<feature type="transmembrane region" description="Helical" evidence="9">
    <location>
        <begin position="285"/>
        <end position="305"/>
    </location>
</feature>
<comment type="subcellular location">
    <subcellularLocation>
        <location evidence="1 9">Cell membrane</location>
        <topology evidence="1 9">Multi-pass membrane protein</topology>
    </subcellularLocation>
</comment>
<reference evidence="12" key="1">
    <citation type="submission" date="2022-07" db="EMBL/GenBank/DDBJ databases">
        <title>Complete genome of CX2.</title>
        <authorList>
            <person name="Cao G."/>
        </authorList>
    </citation>
    <scope>NUCLEOTIDE SEQUENCE</scope>
    <source>
        <strain evidence="12">CX2</strain>
    </source>
</reference>
<keyword evidence="7 9" id="KW-0811">Translocation</keyword>
<dbReference type="HAMAP" id="MF_01463_B">
    <property type="entry name" value="SecD_B"/>
    <property type="match status" value="1"/>
</dbReference>
<feature type="transmembrane region" description="Helical" evidence="9">
    <location>
        <begin position="311"/>
        <end position="330"/>
    </location>
</feature>
<feature type="transmembrane region" description="Helical" evidence="9">
    <location>
        <begin position="262"/>
        <end position="280"/>
    </location>
</feature>
<comment type="similarity">
    <text evidence="9">Belongs to the SecD/SecF family. SecD subfamily.</text>
</comment>
<feature type="transmembrane region" description="Helical" evidence="9">
    <location>
        <begin position="385"/>
        <end position="407"/>
    </location>
</feature>
<dbReference type="PRINTS" id="PR00702">
    <property type="entry name" value="ACRIFLAVINRP"/>
</dbReference>
<dbReference type="PANTHER" id="PTHR30081">
    <property type="entry name" value="PROTEIN-EXPORT MEMBRANE PROTEIN SEC"/>
    <property type="match status" value="1"/>
</dbReference>
<protein>
    <recommendedName>
        <fullName evidence="9">Protein translocase subunit SecD</fullName>
    </recommendedName>
</protein>
<dbReference type="Gene3D" id="1.20.1640.10">
    <property type="entry name" value="Multidrug efflux transporter AcrB transmembrane domain"/>
    <property type="match status" value="1"/>
</dbReference>
<evidence type="ECO:0000313" key="13">
    <source>
        <dbReference type="Proteomes" id="UP001060325"/>
    </source>
</evidence>
<evidence type="ECO:0000256" key="2">
    <source>
        <dbReference type="ARBA" id="ARBA00022448"/>
    </source>
</evidence>
<evidence type="ECO:0000256" key="4">
    <source>
        <dbReference type="ARBA" id="ARBA00022692"/>
    </source>
</evidence>
<dbReference type="InterPro" id="IPR001036">
    <property type="entry name" value="Acrflvin-R"/>
</dbReference>
<dbReference type="InterPro" id="IPR005791">
    <property type="entry name" value="SecD"/>
</dbReference>
<evidence type="ECO:0000256" key="1">
    <source>
        <dbReference type="ARBA" id="ARBA00004651"/>
    </source>
</evidence>
<feature type="domain" description="Protein export membrane protein SecD/SecF C-terminal" evidence="10">
    <location>
        <begin position="241"/>
        <end position="411"/>
    </location>
</feature>
<proteinExistence type="inferred from homology"/>
<dbReference type="Gene3D" id="3.30.70.3220">
    <property type="match status" value="1"/>
</dbReference>
<keyword evidence="4 9" id="KW-0812">Transmembrane</keyword>
<evidence type="ECO:0000259" key="11">
    <source>
        <dbReference type="Pfam" id="PF21760"/>
    </source>
</evidence>
<dbReference type="InterPro" id="IPR055344">
    <property type="entry name" value="SecD_SecF_C_bact"/>
</dbReference>
<feature type="transmembrane region" description="Helical" evidence="9">
    <location>
        <begin position="360"/>
        <end position="379"/>
    </location>
</feature>
<evidence type="ECO:0000256" key="6">
    <source>
        <dbReference type="ARBA" id="ARBA00022989"/>
    </source>
</evidence>
<comment type="function">
    <text evidence="9">Part of the Sec protein translocase complex. Interacts with the SecYEG preprotein conducting channel. SecDF uses the proton motive force (PMF) to complete protein translocation after the ATP-dependent function of SecA.</text>
</comment>
<evidence type="ECO:0000256" key="7">
    <source>
        <dbReference type="ARBA" id="ARBA00023010"/>
    </source>
</evidence>
<keyword evidence="8 9" id="KW-0472">Membrane</keyword>
<organism evidence="12 13">
    <name type="scientific">Exiguobacterium aurantiacum</name>
    <dbReference type="NCBI Taxonomy" id="33987"/>
    <lineage>
        <taxon>Bacteria</taxon>
        <taxon>Bacillati</taxon>
        <taxon>Bacillota</taxon>
        <taxon>Bacilli</taxon>
        <taxon>Bacillales</taxon>
        <taxon>Bacillales Family XII. Incertae Sedis</taxon>
        <taxon>Exiguobacterium</taxon>
    </lineage>
</organism>
<dbReference type="SUPFAM" id="SSF82866">
    <property type="entry name" value="Multidrug efflux transporter AcrB transmembrane domain"/>
    <property type="match status" value="1"/>
</dbReference>
<keyword evidence="5 9" id="KW-0653">Protein transport</keyword>
<feature type="transmembrane region" description="Helical" evidence="9">
    <location>
        <begin position="7"/>
        <end position="29"/>
    </location>
</feature>
<dbReference type="Pfam" id="PF02355">
    <property type="entry name" value="SecD_SecF_C"/>
    <property type="match status" value="1"/>
</dbReference>
<keyword evidence="2 9" id="KW-0813">Transport</keyword>
<evidence type="ECO:0000256" key="3">
    <source>
        <dbReference type="ARBA" id="ARBA00022475"/>
    </source>
</evidence>
<accession>A0ABY5FKC6</accession>